<dbReference type="GO" id="GO:0032259">
    <property type="term" value="P:methylation"/>
    <property type="evidence" value="ECO:0007669"/>
    <property type="project" value="UniProtKB-KW"/>
</dbReference>
<protein>
    <recommendedName>
        <fullName evidence="7">Caffeoyl-CoA O-methyltransferase</fullName>
    </recommendedName>
</protein>
<dbReference type="InterPro" id="IPR050362">
    <property type="entry name" value="Cation-dep_OMT"/>
</dbReference>
<keyword evidence="2" id="KW-0808">Transferase</keyword>
<keyword evidence="6" id="KW-1185">Reference proteome</keyword>
<evidence type="ECO:0000256" key="4">
    <source>
        <dbReference type="ARBA" id="ARBA00023453"/>
    </source>
</evidence>
<dbReference type="EMBL" id="JAVFKY010000004">
    <property type="protein sequence ID" value="KAK5577556.1"/>
    <property type="molecule type" value="Genomic_DNA"/>
</dbReference>
<dbReference type="GO" id="GO:0008171">
    <property type="term" value="F:O-methyltransferase activity"/>
    <property type="evidence" value="ECO:0007669"/>
    <property type="project" value="InterPro"/>
</dbReference>
<evidence type="ECO:0000256" key="3">
    <source>
        <dbReference type="ARBA" id="ARBA00022691"/>
    </source>
</evidence>
<evidence type="ECO:0008006" key="7">
    <source>
        <dbReference type="Google" id="ProtNLM"/>
    </source>
</evidence>
<organism evidence="5 6">
    <name type="scientific">Dictyostelium firmibasis</name>
    <dbReference type="NCBI Taxonomy" id="79012"/>
    <lineage>
        <taxon>Eukaryota</taxon>
        <taxon>Amoebozoa</taxon>
        <taxon>Evosea</taxon>
        <taxon>Eumycetozoa</taxon>
        <taxon>Dictyostelia</taxon>
        <taxon>Dictyosteliales</taxon>
        <taxon>Dictyosteliaceae</taxon>
        <taxon>Dictyostelium</taxon>
    </lineage>
</organism>
<dbReference type="AlphaFoldDB" id="A0AAN7TXC9"/>
<dbReference type="CDD" id="cd02440">
    <property type="entry name" value="AdoMet_MTases"/>
    <property type="match status" value="1"/>
</dbReference>
<evidence type="ECO:0000256" key="2">
    <source>
        <dbReference type="ARBA" id="ARBA00022679"/>
    </source>
</evidence>
<dbReference type="Pfam" id="PF01596">
    <property type="entry name" value="Methyltransf_3"/>
    <property type="match status" value="1"/>
</dbReference>
<sequence>MEQKVNPVHEVKVQYNNTLLNYAIDHSDQLTEIQKELIQFTKANVERHVMLTQAEQCSFFKFLIQILNAKKTIDVGVFTGLSSLTAALAMSDEGRVVACDVSTDYTQHALKFWAKAGVEHKINLKIQPASKTLQELIDQGEENTYDFIFIDADKTGYDTYYELSLKLIRKGGIIAIDNVLQHGRIVDPTANDENVVAIRNLNEKILADKRVSKTLLPIADGITLVTKL</sequence>
<evidence type="ECO:0000313" key="5">
    <source>
        <dbReference type="EMBL" id="KAK5577556.1"/>
    </source>
</evidence>
<reference evidence="5 6" key="1">
    <citation type="submission" date="2023-11" db="EMBL/GenBank/DDBJ databases">
        <title>Dfirmibasis_genome.</title>
        <authorList>
            <person name="Edelbroek B."/>
            <person name="Kjellin J."/>
            <person name="Jerlstrom-Hultqvist J."/>
            <person name="Soderbom F."/>
        </authorList>
    </citation>
    <scope>NUCLEOTIDE SEQUENCE [LARGE SCALE GENOMIC DNA]</scope>
    <source>
        <strain evidence="5 6">TNS-C-14</strain>
    </source>
</reference>
<dbReference type="InterPro" id="IPR002935">
    <property type="entry name" value="SAM_O-MeTrfase"/>
</dbReference>
<comment type="similarity">
    <text evidence="4">Belongs to the class I-like SAM-binding methyltransferase superfamily. Cation-dependent O-methyltransferase family.</text>
</comment>
<keyword evidence="1" id="KW-0489">Methyltransferase</keyword>
<name>A0AAN7TXC9_9MYCE</name>
<dbReference type="PROSITE" id="PS51682">
    <property type="entry name" value="SAM_OMT_I"/>
    <property type="match status" value="1"/>
</dbReference>
<dbReference type="InterPro" id="IPR029063">
    <property type="entry name" value="SAM-dependent_MTases_sf"/>
</dbReference>
<accession>A0AAN7TXC9</accession>
<dbReference type="PANTHER" id="PTHR10509">
    <property type="entry name" value="O-METHYLTRANSFERASE-RELATED"/>
    <property type="match status" value="1"/>
</dbReference>
<dbReference type="Gene3D" id="3.40.50.150">
    <property type="entry name" value="Vaccinia Virus protein VP39"/>
    <property type="match status" value="1"/>
</dbReference>
<gene>
    <name evidence="5" type="ORF">RB653_002499</name>
</gene>
<keyword evidence="3" id="KW-0949">S-adenosyl-L-methionine</keyword>
<dbReference type="Proteomes" id="UP001344447">
    <property type="component" value="Unassembled WGS sequence"/>
</dbReference>
<evidence type="ECO:0000256" key="1">
    <source>
        <dbReference type="ARBA" id="ARBA00022603"/>
    </source>
</evidence>
<dbReference type="SUPFAM" id="SSF53335">
    <property type="entry name" value="S-adenosyl-L-methionine-dependent methyltransferases"/>
    <property type="match status" value="1"/>
</dbReference>
<comment type="caution">
    <text evidence="5">The sequence shown here is derived from an EMBL/GenBank/DDBJ whole genome shotgun (WGS) entry which is preliminary data.</text>
</comment>
<dbReference type="GO" id="GO:0008757">
    <property type="term" value="F:S-adenosylmethionine-dependent methyltransferase activity"/>
    <property type="evidence" value="ECO:0007669"/>
    <property type="project" value="TreeGrafter"/>
</dbReference>
<proteinExistence type="inferred from homology"/>
<dbReference type="PANTHER" id="PTHR10509:SF99">
    <property type="entry name" value="CAFFEOYL-COA O-METHYLTRANSFERASE 1-RELATED"/>
    <property type="match status" value="1"/>
</dbReference>
<evidence type="ECO:0000313" key="6">
    <source>
        <dbReference type="Proteomes" id="UP001344447"/>
    </source>
</evidence>